<proteinExistence type="predicted"/>
<dbReference type="RefSeq" id="WP_377910468.1">
    <property type="nucleotide sequence ID" value="NZ_JBHSGK010000020.1"/>
</dbReference>
<protein>
    <submittedName>
        <fullName evidence="1">Uncharacterized protein</fullName>
    </submittedName>
</protein>
<dbReference type="Gene3D" id="3.40.630.30">
    <property type="match status" value="1"/>
</dbReference>
<name>A0ABV9NWX6_9BACI</name>
<accession>A0ABV9NWX6</accession>
<gene>
    <name evidence="1" type="ORF">ACFO4L_14960</name>
</gene>
<evidence type="ECO:0000313" key="2">
    <source>
        <dbReference type="Proteomes" id="UP001595896"/>
    </source>
</evidence>
<evidence type="ECO:0000313" key="1">
    <source>
        <dbReference type="EMBL" id="MFC4737878.1"/>
    </source>
</evidence>
<organism evidence="1 2">
    <name type="scientific">Bacillus daqingensis</name>
    <dbReference type="NCBI Taxonomy" id="872396"/>
    <lineage>
        <taxon>Bacteria</taxon>
        <taxon>Bacillati</taxon>
        <taxon>Bacillota</taxon>
        <taxon>Bacilli</taxon>
        <taxon>Bacillales</taxon>
        <taxon>Bacillaceae</taxon>
        <taxon>Bacillus</taxon>
    </lineage>
</organism>
<dbReference type="EMBL" id="JBHSGK010000020">
    <property type="protein sequence ID" value="MFC4737878.1"/>
    <property type="molecule type" value="Genomic_DNA"/>
</dbReference>
<reference evidence="2" key="1">
    <citation type="journal article" date="2019" name="Int. J. Syst. Evol. Microbiol.">
        <title>The Global Catalogue of Microorganisms (GCM) 10K type strain sequencing project: providing services to taxonomists for standard genome sequencing and annotation.</title>
        <authorList>
            <consortium name="The Broad Institute Genomics Platform"/>
            <consortium name="The Broad Institute Genome Sequencing Center for Infectious Disease"/>
            <person name="Wu L."/>
            <person name="Ma J."/>
        </authorList>
    </citation>
    <scope>NUCLEOTIDE SEQUENCE [LARGE SCALE GENOMIC DNA]</scope>
    <source>
        <strain evidence="2">JCM 12165</strain>
    </source>
</reference>
<comment type="caution">
    <text evidence="1">The sequence shown here is derived from an EMBL/GenBank/DDBJ whole genome shotgun (WGS) entry which is preliminary data.</text>
</comment>
<sequence length="55" mass="6263">MFKRDLGDGLKLTLLEKRHATTLFAAIDQNRESIGAWLAFPMHTKQVSDTEAFIE</sequence>
<keyword evidence="2" id="KW-1185">Reference proteome</keyword>
<dbReference type="Proteomes" id="UP001595896">
    <property type="component" value="Unassembled WGS sequence"/>
</dbReference>